<evidence type="ECO:0000256" key="1">
    <source>
        <dbReference type="ARBA" id="ARBA00023015"/>
    </source>
</evidence>
<organism evidence="5 6">
    <name type="scientific">Tissierella praeacuta DSM 18095</name>
    <dbReference type="NCBI Taxonomy" id="1123404"/>
    <lineage>
        <taxon>Bacteria</taxon>
        <taxon>Bacillati</taxon>
        <taxon>Bacillota</taxon>
        <taxon>Tissierellia</taxon>
        <taxon>Tissierellales</taxon>
        <taxon>Tissierellaceae</taxon>
        <taxon>Tissierella</taxon>
    </lineage>
</organism>
<dbReference type="Proteomes" id="UP000184114">
    <property type="component" value="Unassembled WGS sequence"/>
</dbReference>
<dbReference type="InterPro" id="IPR009057">
    <property type="entry name" value="Homeodomain-like_sf"/>
</dbReference>
<dbReference type="AlphaFoldDB" id="A0A1M4V6Y0"/>
<dbReference type="Gene3D" id="1.10.10.60">
    <property type="entry name" value="Homeodomain-like"/>
    <property type="match status" value="2"/>
</dbReference>
<proteinExistence type="predicted"/>
<keyword evidence="3" id="KW-0804">Transcription</keyword>
<dbReference type="GO" id="GO:0043565">
    <property type="term" value="F:sequence-specific DNA binding"/>
    <property type="evidence" value="ECO:0007669"/>
    <property type="project" value="InterPro"/>
</dbReference>
<feature type="domain" description="HTH araC/xylS-type" evidence="4">
    <location>
        <begin position="208"/>
        <end position="305"/>
    </location>
</feature>
<keyword evidence="2 5" id="KW-0238">DNA-binding</keyword>
<dbReference type="PROSITE" id="PS00041">
    <property type="entry name" value="HTH_ARAC_FAMILY_1"/>
    <property type="match status" value="1"/>
</dbReference>
<dbReference type="InterPro" id="IPR018062">
    <property type="entry name" value="HTH_AraC-typ_CS"/>
</dbReference>
<evidence type="ECO:0000256" key="2">
    <source>
        <dbReference type="ARBA" id="ARBA00023125"/>
    </source>
</evidence>
<dbReference type="Pfam" id="PF12833">
    <property type="entry name" value="HTH_18"/>
    <property type="match status" value="1"/>
</dbReference>
<dbReference type="GeneID" id="90995742"/>
<name>A0A1M4V6Y0_9FIRM</name>
<evidence type="ECO:0000259" key="4">
    <source>
        <dbReference type="PROSITE" id="PS01124"/>
    </source>
</evidence>
<dbReference type="PANTHER" id="PTHR43280:SF34">
    <property type="entry name" value="ARAC-FAMILY TRANSCRIPTIONAL REGULATOR"/>
    <property type="match status" value="1"/>
</dbReference>
<dbReference type="InterPro" id="IPR020449">
    <property type="entry name" value="Tscrpt_reg_AraC-type_HTH"/>
</dbReference>
<keyword evidence="1" id="KW-0805">Transcription regulation</keyword>
<sequence length="309" mass="36154">MENNIKCSNGCNILYNNFSISEKAYLDELFDNFKNSSETYCAFILTNISLDLGDNFPYTKVIYVTNGSLNVHVNDLSAILSKDHFLFVNAHSRLKISPNTEDTVFFNFYFKRTFFHPSFMKKLSEYEIFYNFINFCLMGRENNKAHTLFKCNNFTVRQLLYIMLSLVKNKNTDLLEAALLFLFEYLYKSEDSEVLTSLSTFINASIVNSMIKYISINYNDVTLHSLSKHFNYHPNYISNLIKKETNMTFQQHVQNAKLKKAAYLLINTDLYIKDIALDLGYVDTSYFNKIFKETYNCTPTDYRVKNKSI</sequence>
<dbReference type="PROSITE" id="PS01124">
    <property type="entry name" value="HTH_ARAC_FAMILY_2"/>
    <property type="match status" value="1"/>
</dbReference>
<dbReference type="RefSeq" id="WP_072974652.1">
    <property type="nucleotide sequence ID" value="NZ_FQTY01000004.1"/>
</dbReference>
<dbReference type="SMART" id="SM00342">
    <property type="entry name" value="HTH_ARAC"/>
    <property type="match status" value="1"/>
</dbReference>
<evidence type="ECO:0000256" key="3">
    <source>
        <dbReference type="ARBA" id="ARBA00023163"/>
    </source>
</evidence>
<keyword evidence="6" id="KW-1185">Reference proteome</keyword>
<evidence type="ECO:0000313" key="5">
    <source>
        <dbReference type="EMBL" id="SHE64725.1"/>
    </source>
</evidence>
<gene>
    <name evidence="5" type="ORF">SAMN02745784_01381</name>
</gene>
<dbReference type="GO" id="GO:0003700">
    <property type="term" value="F:DNA-binding transcription factor activity"/>
    <property type="evidence" value="ECO:0007669"/>
    <property type="project" value="InterPro"/>
</dbReference>
<reference evidence="6" key="1">
    <citation type="submission" date="2016-11" db="EMBL/GenBank/DDBJ databases">
        <authorList>
            <person name="Varghese N."/>
            <person name="Submissions S."/>
        </authorList>
    </citation>
    <scope>NUCLEOTIDE SEQUENCE [LARGE SCALE GENOMIC DNA]</scope>
    <source>
        <strain evidence="6">DSM 18095</strain>
    </source>
</reference>
<dbReference type="PRINTS" id="PR00032">
    <property type="entry name" value="HTHARAC"/>
</dbReference>
<dbReference type="SUPFAM" id="SSF46689">
    <property type="entry name" value="Homeodomain-like"/>
    <property type="match status" value="1"/>
</dbReference>
<dbReference type="STRING" id="1123404.SAMN02745784_01381"/>
<protein>
    <submittedName>
        <fullName evidence="5">AraC-type DNA-binding protein</fullName>
    </submittedName>
</protein>
<accession>A0A1M4V6Y0</accession>
<dbReference type="EMBL" id="FQTY01000004">
    <property type="protein sequence ID" value="SHE64725.1"/>
    <property type="molecule type" value="Genomic_DNA"/>
</dbReference>
<dbReference type="InterPro" id="IPR018060">
    <property type="entry name" value="HTH_AraC"/>
</dbReference>
<evidence type="ECO:0000313" key="6">
    <source>
        <dbReference type="Proteomes" id="UP000184114"/>
    </source>
</evidence>
<dbReference type="PANTHER" id="PTHR43280">
    <property type="entry name" value="ARAC-FAMILY TRANSCRIPTIONAL REGULATOR"/>
    <property type="match status" value="1"/>
</dbReference>